<reference evidence="2 3" key="1">
    <citation type="journal article" date="2006" name="Proc. Natl. Acad. Sci. U.S.A.">
        <title>Genomic analysis of the uncultivated marine crenarchaeote Cenarchaeum symbiosum.</title>
        <authorList>
            <person name="Hallam S.J."/>
            <person name="Konstantinidis K.T."/>
            <person name="Putnam N."/>
            <person name="Schleper C."/>
            <person name="Watanabe Y."/>
            <person name="Sugahara J."/>
            <person name="Preston C."/>
            <person name="de la Torre J."/>
            <person name="Richardson P.M."/>
            <person name="DeLong E.F."/>
        </authorList>
    </citation>
    <scope>NUCLEOTIDE SEQUENCE [LARGE SCALE GENOMIC DNA]</scope>
    <source>
        <strain evidence="3">A</strain>
    </source>
</reference>
<dbReference type="PANTHER" id="PTHR43861">
    <property type="entry name" value="TRANS-ACONITATE 2-METHYLTRANSFERASE-RELATED"/>
    <property type="match status" value="1"/>
</dbReference>
<dbReference type="Proteomes" id="UP000000758">
    <property type="component" value="Chromosome"/>
</dbReference>
<dbReference type="AlphaFoldDB" id="A0RX70"/>
<dbReference type="Gene3D" id="3.40.50.150">
    <property type="entry name" value="Vaccinia Virus protein VP39"/>
    <property type="match status" value="1"/>
</dbReference>
<name>A0RX70_CENSY</name>
<dbReference type="Pfam" id="PF13489">
    <property type="entry name" value="Methyltransf_23"/>
    <property type="match status" value="1"/>
</dbReference>
<dbReference type="CDD" id="cd02440">
    <property type="entry name" value="AdoMet_MTases"/>
    <property type="match status" value="1"/>
</dbReference>
<proteinExistence type="predicted"/>
<protein>
    <submittedName>
        <fullName evidence="2">SAM dependent methyltransferase</fullName>
    </submittedName>
</protein>
<evidence type="ECO:0000313" key="2">
    <source>
        <dbReference type="EMBL" id="ABK77937.1"/>
    </source>
</evidence>
<organism evidence="2 3">
    <name type="scientific">Cenarchaeum symbiosum (strain A)</name>
    <dbReference type="NCBI Taxonomy" id="414004"/>
    <lineage>
        <taxon>Archaea</taxon>
        <taxon>Nitrososphaerota</taxon>
        <taxon>Candidatus Cenarchaeales</taxon>
        <taxon>Candidatus Cenarchaeaceae</taxon>
        <taxon>Candidatus Cenarchaeum</taxon>
    </lineage>
</organism>
<dbReference type="HOGENOM" id="CLU_085884_0_0_2"/>
<dbReference type="SUPFAM" id="SSF53335">
    <property type="entry name" value="S-adenosyl-L-methionine-dependent methyltransferases"/>
    <property type="match status" value="1"/>
</dbReference>
<evidence type="ECO:0000256" key="1">
    <source>
        <dbReference type="SAM" id="MobiDB-lite"/>
    </source>
</evidence>
<sequence length="248" mass="27364">MPNGGLYAKIPARRGRTSRPEPAPASCPRVPNLEIASRARCTVDDVGRNFDGWALDGRSERMEQEHGKTVVGFLQGVRFRRPFEFLDVGCGNGWLVRRAAGMKGCTRAVGIDKSANMIQLASSLAGPKEEFFRTGLEEWSGGPFDYAFSMEAIYYSPSVGAAVSSVYSLLRKGGTFFCGTDYYGENTATAGWPKRCGMEMQLLSEEEWRAAFRGAGFRVSSRRVTDPRGRAAWRREMGTLFITGKKPS</sequence>
<keyword evidence="3" id="KW-1185">Reference proteome</keyword>
<gene>
    <name evidence="2" type="ordered locus">CENSYa_1314</name>
</gene>
<feature type="region of interest" description="Disordered" evidence="1">
    <location>
        <begin position="1"/>
        <end position="28"/>
    </location>
</feature>
<dbReference type="GO" id="GO:0008168">
    <property type="term" value="F:methyltransferase activity"/>
    <property type="evidence" value="ECO:0007669"/>
    <property type="project" value="UniProtKB-KW"/>
</dbReference>
<keyword evidence="2" id="KW-0808">Transferase</keyword>
<dbReference type="KEGG" id="csy:CENSYa_1314"/>
<dbReference type="EMBL" id="DP000238">
    <property type="protein sequence ID" value="ABK77937.1"/>
    <property type="molecule type" value="Genomic_DNA"/>
</dbReference>
<dbReference type="GO" id="GO:0032259">
    <property type="term" value="P:methylation"/>
    <property type="evidence" value="ECO:0007669"/>
    <property type="project" value="UniProtKB-KW"/>
</dbReference>
<accession>A0RX70</accession>
<keyword evidence="2" id="KW-0489">Methyltransferase</keyword>
<dbReference type="STRING" id="414004.CENSYa_1314"/>
<dbReference type="EnsemblBacteria" id="ABK77937">
    <property type="protein sequence ID" value="ABK77937"/>
    <property type="gene ID" value="CENSYa_1314"/>
</dbReference>
<dbReference type="InterPro" id="IPR029063">
    <property type="entry name" value="SAM-dependent_MTases_sf"/>
</dbReference>
<dbReference type="PANTHER" id="PTHR43861:SF1">
    <property type="entry name" value="TRANS-ACONITATE 2-METHYLTRANSFERASE"/>
    <property type="match status" value="1"/>
</dbReference>
<evidence type="ECO:0000313" key="3">
    <source>
        <dbReference type="Proteomes" id="UP000000758"/>
    </source>
</evidence>